<reference evidence="1" key="1">
    <citation type="submission" date="2021-06" db="EMBL/GenBank/DDBJ databases">
        <authorList>
            <person name="Kallberg Y."/>
            <person name="Tangrot J."/>
            <person name="Rosling A."/>
        </authorList>
    </citation>
    <scope>NUCLEOTIDE SEQUENCE</scope>
    <source>
        <strain evidence="1">BR232B</strain>
    </source>
</reference>
<proteinExistence type="predicted"/>
<sequence>MPKISSLYELIKQKFQEKVVHKFDSSGASSKQFFEEFWESADELATLQDGTMKFVWNGKGEIKKTYDEFTKLFEERKTAPDKNADKYKILDVVEEMPFLNVSEDLLKCLKEDLIRELVILVRTRNIVKDNHPDFDVNISGDHTHIEMVSKDFPDKVYVMLDYKPSRHVQGENIYRFRPTVSDLEDEDFVKVAEEYQNYQERQQKVQIIQEDLSYRKLGSRGENK</sequence>
<evidence type="ECO:0000313" key="1">
    <source>
        <dbReference type="EMBL" id="CAG8596090.1"/>
    </source>
</evidence>
<dbReference type="Proteomes" id="UP000789739">
    <property type="component" value="Unassembled WGS sequence"/>
</dbReference>
<protein>
    <submittedName>
        <fullName evidence="1">6973_t:CDS:1</fullName>
    </submittedName>
</protein>
<evidence type="ECO:0000313" key="2">
    <source>
        <dbReference type="Proteomes" id="UP000789739"/>
    </source>
</evidence>
<comment type="caution">
    <text evidence="1">The sequence shown here is derived from an EMBL/GenBank/DDBJ whole genome shotgun (WGS) entry which is preliminary data.</text>
</comment>
<organism evidence="1 2">
    <name type="scientific">Paraglomus brasilianum</name>
    <dbReference type="NCBI Taxonomy" id="144538"/>
    <lineage>
        <taxon>Eukaryota</taxon>
        <taxon>Fungi</taxon>
        <taxon>Fungi incertae sedis</taxon>
        <taxon>Mucoromycota</taxon>
        <taxon>Glomeromycotina</taxon>
        <taxon>Glomeromycetes</taxon>
        <taxon>Paraglomerales</taxon>
        <taxon>Paraglomeraceae</taxon>
        <taxon>Paraglomus</taxon>
    </lineage>
</organism>
<gene>
    <name evidence="1" type="ORF">PBRASI_LOCUS7388</name>
</gene>
<keyword evidence="2" id="KW-1185">Reference proteome</keyword>
<dbReference type="OrthoDB" id="2449711at2759"/>
<accession>A0A9N9CDC9</accession>
<dbReference type="EMBL" id="CAJVPI010001126">
    <property type="protein sequence ID" value="CAG8596090.1"/>
    <property type="molecule type" value="Genomic_DNA"/>
</dbReference>
<dbReference type="AlphaFoldDB" id="A0A9N9CDC9"/>
<name>A0A9N9CDC9_9GLOM</name>